<dbReference type="EMBL" id="CADCVD010000124">
    <property type="protein sequence ID" value="CAA9452459.1"/>
    <property type="molecule type" value="Genomic_DNA"/>
</dbReference>
<protein>
    <submittedName>
        <fullName evidence="1">Uncharacterized protein</fullName>
    </submittedName>
</protein>
<accession>A0A6J4QXJ6</accession>
<reference evidence="1" key="1">
    <citation type="submission" date="2020-02" db="EMBL/GenBank/DDBJ databases">
        <authorList>
            <person name="Meier V. D."/>
        </authorList>
    </citation>
    <scope>NUCLEOTIDE SEQUENCE</scope>
    <source>
        <strain evidence="1">AVDCRST_MAG37</strain>
    </source>
</reference>
<name>A0A6J4QXJ6_9ACTN</name>
<organism evidence="1">
    <name type="scientific">uncultured Rubrobacteraceae bacterium</name>
    <dbReference type="NCBI Taxonomy" id="349277"/>
    <lineage>
        <taxon>Bacteria</taxon>
        <taxon>Bacillati</taxon>
        <taxon>Actinomycetota</taxon>
        <taxon>Rubrobacteria</taxon>
        <taxon>Rubrobacterales</taxon>
        <taxon>Rubrobacteraceae</taxon>
        <taxon>environmental samples</taxon>
    </lineage>
</organism>
<evidence type="ECO:0000313" key="1">
    <source>
        <dbReference type="EMBL" id="CAA9452459.1"/>
    </source>
</evidence>
<dbReference type="AlphaFoldDB" id="A0A6J4QXJ6"/>
<gene>
    <name evidence="1" type="ORF">AVDCRST_MAG37-2508</name>
</gene>
<proteinExistence type="predicted"/>
<sequence>MILKRPRPILAGGFSLPTKSTLAARLIGGRRCSAPARR</sequence>